<keyword evidence="1 2" id="KW-0238">DNA-binding</keyword>
<comment type="similarity">
    <text evidence="2">Belongs to the prokaryotic Ku family.</text>
</comment>
<dbReference type="InterPro" id="IPR009187">
    <property type="entry name" value="Prok_Ku"/>
</dbReference>
<evidence type="ECO:0000259" key="4">
    <source>
        <dbReference type="SMART" id="SM00559"/>
    </source>
</evidence>
<comment type="subunit">
    <text evidence="2">Homodimer. Interacts with LigD.</text>
</comment>
<keyword evidence="2" id="KW-0234">DNA repair</keyword>
<name>A0A7W4PKR0_9PROT</name>
<sequence length="280" mass="30866">MTPRANWKGLLRVGELVCPVALYTAVLTSERIALHILNRATGHRVQRHFVDEETGQPVERDDQVKGYEIGVGDYVILEPDEIAAAVPESDRMLTVSAFIACREIDDIYLDRSYYLAAGRGAETSDEESVYPLIRDAMRDMKVAALARTVLFRRLRTLLVRPHGTGLIASTLHFDYEVRSVDEAFQDIPGGGLKDEMIDLARHIIGTRTGHFDPAAFDDRYEGALAELVRAKSEGRRIEAPSRPARGTVVDLMEALRASAGQKTPPGRPSGGRSGARRKAG</sequence>
<keyword evidence="2" id="KW-0233">DNA recombination</keyword>
<evidence type="ECO:0000256" key="1">
    <source>
        <dbReference type="ARBA" id="ARBA00023125"/>
    </source>
</evidence>
<evidence type="ECO:0000313" key="6">
    <source>
        <dbReference type="Proteomes" id="UP000578030"/>
    </source>
</evidence>
<dbReference type="NCBIfam" id="TIGR02772">
    <property type="entry name" value="Ku_bact"/>
    <property type="match status" value="1"/>
</dbReference>
<dbReference type="InterPro" id="IPR016194">
    <property type="entry name" value="SPOC-like_C_dom_sf"/>
</dbReference>
<evidence type="ECO:0000256" key="2">
    <source>
        <dbReference type="HAMAP-Rule" id="MF_01875"/>
    </source>
</evidence>
<dbReference type="Pfam" id="PF02735">
    <property type="entry name" value="Ku"/>
    <property type="match status" value="1"/>
</dbReference>
<dbReference type="PIRSF" id="PIRSF006493">
    <property type="entry name" value="Prok_Ku"/>
    <property type="match status" value="1"/>
</dbReference>
<feature type="region of interest" description="Disordered" evidence="3">
    <location>
        <begin position="254"/>
        <end position="280"/>
    </location>
</feature>
<dbReference type="PANTHER" id="PTHR41251">
    <property type="entry name" value="NON-HOMOLOGOUS END JOINING PROTEIN KU"/>
    <property type="match status" value="1"/>
</dbReference>
<comment type="function">
    <text evidence="2">With LigD forms a non-homologous end joining (NHEJ) DNA repair enzyme, which repairs dsDNA breaks with reduced fidelity. Binds linear dsDNA with 5'- and 3'- overhangs but not closed circular dsDNA nor ssDNA. Recruits and stimulates the ligase activity of LigD.</text>
</comment>
<dbReference type="GO" id="GO:0006310">
    <property type="term" value="P:DNA recombination"/>
    <property type="evidence" value="ECO:0007669"/>
    <property type="project" value="UniProtKB-KW"/>
</dbReference>
<dbReference type="GO" id="GO:0003690">
    <property type="term" value="F:double-stranded DNA binding"/>
    <property type="evidence" value="ECO:0007669"/>
    <property type="project" value="UniProtKB-UniRule"/>
</dbReference>
<keyword evidence="2" id="KW-0227">DNA damage</keyword>
<dbReference type="Gene3D" id="2.40.290.10">
    <property type="match status" value="1"/>
</dbReference>
<dbReference type="CDD" id="cd00789">
    <property type="entry name" value="KU_like"/>
    <property type="match status" value="1"/>
</dbReference>
<dbReference type="SMART" id="SM00559">
    <property type="entry name" value="Ku78"/>
    <property type="match status" value="1"/>
</dbReference>
<proteinExistence type="inferred from homology"/>
<dbReference type="SUPFAM" id="SSF100939">
    <property type="entry name" value="SPOC domain-like"/>
    <property type="match status" value="1"/>
</dbReference>
<protein>
    <recommendedName>
        <fullName evidence="2">Non-homologous end joining protein Ku</fullName>
    </recommendedName>
</protein>
<organism evidence="5 6">
    <name type="scientific">Gluconacetobacter tumulisoli</name>
    <dbReference type="NCBI Taxonomy" id="1286189"/>
    <lineage>
        <taxon>Bacteria</taxon>
        <taxon>Pseudomonadati</taxon>
        <taxon>Pseudomonadota</taxon>
        <taxon>Alphaproteobacteria</taxon>
        <taxon>Acetobacterales</taxon>
        <taxon>Acetobacteraceae</taxon>
        <taxon>Gluconacetobacter</taxon>
    </lineage>
</organism>
<keyword evidence="6" id="KW-1185">Reference proteome</keyword>
<dbReference type="EMBL" id="JABEQM010000004">
    <property type="protein sequence ID" value="MBB2201325.1"/>
    <property type="molecule type" value="Genomic_DNA"/>
</dbReference>
<evidence type="ECO:0000256" key="3">
    <source>
        <dbReference type="SAM" id="MobiDB-lite"/>
    </source>
</evidence>
<evidence type="ECO:0000313" key="5">
    <source>
        <dbReference type="EMBL" id="MBB2201325.1"/>
    </source>
</evidence>
<reference evidence="5 6" key="1">
    <citation type="submission" date="2020-04" db="EMBL/GenBank/DDBJ databases">
        <title>Description of novel Gluconacetobacter.</title>
        <authorList>
            <person name="Sombolestani A."/>
        </authorList>
    </citation>
    <scope>NUCLEOTIDE SEQUENCE [LARGE SCALE GENOMIC DNA]</scope>
    <source>
        <strain evidence="5 6">LMG 27802</strain>
    </source>
</reference>
<dbReference type="GO" id="GO:0006303">
    <property type="term" value="P:double-strand break repair via nonhomologous end joining"/>
    <property type="evidence" value="ECO:0007669"/>
    <property type="project" value="UniProtKB-UniRule"/>
</dbReference>
<dbReference type="PANTHER" id="PTHR41251:SF1">
    <property type="entry name" value="NON-HOMOLOGOUS END JOINING PROTEIN KU"/>
    <property type="match status" value="1"/>
</dbReference>
<dbReference type="AlphaFoldDB" id="A0A7W4PKR0"/>
<accession>A0A7W4PKR0</accession>
<gene>
    <name evidence="2" type="primary">ku</name>
    <name evidence="5" type="ORF">HLH28_06970</name>
</gene>
<dbReference type="InterPro" id="IPR006164">
    <property type="entry name" value="DNA_bd_Ku70/Ku80"/>
</dbReference>
<dbReference type="HAMAP" id="MF_01875">
    <property type="entry name" value="Prokaryotic_Ku"/>
    <property type="match status" value="1"/>
</dbReference>
<dbReference type="Proteomes" id="UP000578030">
    <property type="component" value="Unassembled WGS sequence"/>
</dbReference>
<comment type="caution">
    <text evidence="5">The sequence shown here is derived from an EMBL/GenBank/DDBJ whole genome shotgun (WGS) entry which is preliminary data.</text>
</comment>
<feature type="domain" description="Ku" evidence="4">
    <location>
        <begin position="55"/>
        <end position="189"/>
    </location>
</feature>
<dbReference type="RefSeq" id="WP_182956592.1">
    <property type="nucleotide sequence ID" value="NZ_JABEQM010000004.1"/>
</dbReference>